<dbReference type="PROSITE" id="PS51257">
    <property type="entry name" value="PROKAR_LIPOPROTEIN"/>
    <property type="match status" value="1"/>
</dbReference>
<dbReference type="RefSeq" id="WP_086782370.1">
    <property type="nucleotide sequence ID" value="NZ_JAGIOO010000001.1"/>
</dbReference>
<protein>
    <recommendedName>
        <fullName evidence="5">Adhesin domain-containing protein</fullName>
    </recommendedName>
</protein>
<name>A0ABS5AUH8_9PSEU</name>
<proteinExistence type="predicted"/>
<dbReference type="Gene3D" id="2.160.20.120">
    <property type="match status" value="1"/>
</dbReference>
<keyword evidence="4" id="KW-1185">Reference proteome</keyword>
<reference evidence="3 4" key="1">
    <citation type="submission" date="2021-03" db="EMBL/GenBank/DDBJ databases">
        <title>Sequencing the genomes of 1000 actinobacteria strains.</title>
        <authorList>
            <person name="Klenk H.-P."/>
        </authorList>
    </citation>
    <scope>NUCLEOTIDE SEQUENCE [LARGE SCALE GENOMIC DNA]</scope>
    <source>
        <strain evidence="3 4">DSM 44580</strain>
    </source>
</reference>
<gene>
    <name evidence="3" type="ORF">JOF53_008222</name>
</gene>
<comment type="caution">
    <text evidence="3">The sequence shown here is derived from an EMBL/GenBank/DDBJ whole genome shotgun (WGS) entry which is preliminary data.</text>
</comment>
<accession>A0ABS5AUH8</accession>
<organism evidence="3 4">
    <name type="scientific">Crossiella equi</name>
    <dbReference type="NCBI Taxonomy" id="130796"/>
    <lineage>
        <taxon>Bacteria</taxon>
        <taxon>Bacillati</taxon>
        <taxon>Actinomycetota</taxon>
        <taxon>Actinomycetes</taxon>
        <taxon>Pseudonocardiales</taxon>
        <taxon>Pseudonocardiaceae</taxon>
        <taxon>Crossiella</taxon>
    </lineage>
</organism>
<dbReference type="Proteomes" id="UP001519363">
    <property type="component" value="Unassembled WGS sequence"/>
</dbReference>
<dbReference type="EMBL" id="JAGIOO010000001">
    <property type="protein sequence ID" value="MBP2479350.1"/>
    <property type="molecule type" value="Genomic_DNA"/>
</dbReference>
<evidence type="ECO:0000256" key="2">
    <source>
        <dbReference type="SAM" id="SignalP"/>
    </source>
</evidence>
<evidence type="ECO:0000313" key="4">
    <source>
        <dbReference type="Proteomes" id="UP001519363"/>
    </source>
</evidence>
<keyword evidence="2" id="KW-0732">Signal</keyword>
<feature type="region of interest" description="Disordered" evidence="1">
    <location>
        <begin position="205"/>
        <end position="246"/>
    </location>
</feature>
<evidence type="ECO:0008006" key="5">
    <source>
        <dbReference type="Google" id="ProtNLM"/>
    </source>
</evidence>
<evidence type="ECO:0000256" key="1">
    <source>
        <dbReference type="SAM" id="MobiDB-lite"/>
    </source>
</evidence>
<feature type="chain" id="PRO_5046700068" description="Adhesin domain-containing protein" evidence="2">
    <location>
        <begin position="23"/>
        <end position="246"/>
    </location>
</feature>
<sequence>MRSHLRPVAFAGILLSSVAALSACKTAPPVTDSQSFDFSGQKLVIDTREAGLTLVNGAKGKIGVERTRQGNATDKGAATLALEGGTLKLFVECSGVNLGCEGKHTVSVPPGVDIELRGSGSRVNGRDLAGDLTAQLRNDASIALDGPSGALNINANGGGITLNGVKSKQVTAVAAADGNVTLEFATAPDKVEARSTGGYANVTLPAGPETYRVDAPGKDNLATDPGSARTVTVRSSEGRAKVQKSG</sequence>
<feature type="signal peptide" evidence="2">
    <location>
        <begin position="1"/>
        <end position="22"/>
    </location>
</feature>
<evidence type="ECO:0000313" key="3">
    <source>
        <dbReference type="EMBL" id="MBP2479350.1"/>
    </source>
</evidence>